<comment type="caution">
    <text evidence="3">The sequence shown here is derived from an EMBL/GenBank/DDBJ whole genome shotgun (WGS) entry which is preliminary data.</text>
</comment>
<dbReference type="PANTHER" id="PTHR12526:SF627">
    <property type="entry name" value="D-RHAMNOSYLTRANSFERASE WBPZ"/>
    <property type="match status" value="1"/>
</dbReference>
<evidence type="ECO:0000259" key="2">
    <source>
        <dbReference type="Pfam" id="PF13439"/>
    </source>
</evidence>
<accession>A0A3R6I0E0</accession>
<feature type="domain" description="Glycosyltransferase subfamily 4-like N-terminal" evidence="2">
    <location>
        <begin position="29"/>
        <end position="174"/>
    </location>
</feature>
<name>A0A3R6I0E0_9BACT</name>
<evidence type="ECO:0000313" key="3">
    <source>
        <dbReference type="EMBL" id="RHK49454.1"/>
    </source>
</evidence>
<dbReference type="Proteomes" id="UP000286598">
    <property type="component" value="Unassembled WGS sequence"/>
</dbReference>
<keyword evidence="3" id="KW-0808">Transferase</keyword>
<dbReference type="CDD" id="cd03801">
    <property type="entry name" value="GT4_PimA-like"/>
    <property type="match status" value="1"/>
</dbReference>
<evidence type="ECO:0000259" key="1">
    <source>
        <dbReference type="Pfam" id="PF00534"/>
    </source>
</evidence>
<protein>
    <submittedName>
        <fullName evidence="3">Glycosyltransferase family 1 protein</fullName>
    </submittedName>
</protein>
<evidence type="ECO:0000313" key="4">
    <source>
        <dbReference type="Proteomes" id="UP000286598"/>
    </source>
</evidence>
<dbReference type="SUPFAM" id="SSF53756">
    <property type="entry name" value="UDP-Glycosyltransferase/glycogen phosphorylase"/>
    <property type="match status" value="1"/>
</dbReference>
<dbReference type="Gene3D" id="3.40.50.2000">
    <property type="entry name" value="Glycogen Phosphorylase B"/>
    <property type="match status" value="2"/>
</dbReference>
<feature type="domain" description="Glycosyl transferase family 1" evidence="1">
    <location>
        <begin position="189"/>
        <end position="345"/>
    </location>
</feature>
<reference evidence="3 4" key="1">
    <citation type="submission" date="2018-08" db="EMBL/GenBank/DDBJ databases">
        <title>A genome reference for cultivated species of the human gut microbiota.</title>
        <authorList>
            <person name="Zou Y."/>
            <person name="Xue W."/>
            <person name="Luo G."/>
        </authorList>
    </citation>
    <scope>NUCLEOTIDE SEQUENCE [LARGE SCALE GENOMIC DNA]</scope>
    <source>
        <strain evidence="3 4">AF42-9</strain>
    </source>
</reference>
<proteinExistence type="predicted"/>
<dbReference type="EMBL" id="QRNO01000043">
    <property type="protein sequence ID" value="RHK49454.1"/>
    <property type="molecule type" value="Genomic_DNA"/>
</dbReference>
<sequence length="368" mass="40898">MRVINIIWKFGTGGIAKCFLTYATLGSADRDIDVVSVCIDPQGCTYDRKPLFAVGAEIISIKSGLDLSWIGKLHKLIKRVSPDVIFCHGFNGPVVVTLVKAIYGLKLPMICSYHGLYYAPTPKKKCLEGVLNGLMLMLYKYVAKRVIVVSDYSKRELEHRHIPTQKLVTVHNGITDVAPRTCSPADSADRFRIGVVSRLDPFKGVDILIEALQKVQGKTDVSVTLDVVGDGPMEQQLRQKVSELGLDQVVSFTGYQTNIPEWMGKWDMFCLPSFFENHSISILEAMRGGKAIVTTRVGGNEESVTDGKEALIVPARDSDALSDTILRLVEDKELCRNLGKNARRRFLGEFTEEIMKKNLSCALKLNEE</sequence>
<dbReference type="AlphaFoldDB" id="A0A3R6I0E0"/>
<dbReference type="InterPro" id="IPR028098">
    <property type="entry name" value="Glyco_trans_4-like_N"/>
</dbReference>
<dbReference type="InterPro" id="IPR001296">
    <property type="entry name" value="Glyco_trans_1"/>
</dbReference>
<dbReference type="Pfam" id="PF00534">
    <property type="entry name" value="Glycos_transf_1"/>
    <property type="match status" value="1"/>
</dbReference>
<dbReference type="PANTHER" id="PTHR12526">
    <property type="entry name" value="GLYCOSYLTRANSFERASE"/>
    <property type="match status" value="1"/>
</dbReference>
<dbReference type="GO" id="GO:0016757">
    <property type="term" value="F:glycosyltransferase activity"/>
    <property type="evidence" value="ECO:0007669"/>
    <property type="project" value="InterPro"/>
</dbReference>
<keyword evidence="4" id="KW-1185">Reference proteome</keyword>
<dbReference type="Pfam" id="PF13439">
    <property type="entry name" value="Glyco_transf_4"/>
    <property type="match status" value="1"/>
</dbReference>
<gene>
    <name evidence="3" type="ORF">DW060_08940</name>
</gene>
<organism evidence="3 4">
    <name type="scientific">Leyella stercorea</name>
    <dbReference type="NCBI Taxonomy" id="363265"/>
    <lineage>
        <taxon>Bacteria</taxon>
        <taxon>Pseudomonadati</taxon>
        <taxon>Bacteroidota</taxon>
        <taxon>Bacteroidia</taxon>
        <taxon>Bacteroidales</taxon>
        <taxon>Prevotellaceae</taxon>
        <taxon>Leyella</taxon>
    </lineage>
</organism>